<protein>
    <submittedName>
        <fullName evidence="2">Uncharacterized protein</fullName>
    </submittedName>
</protein>
<gene>
    <name evidence="2" type="ORF">JZ751_021226</name>
</gene>
<sequence>MDPLAPTNQDVRAAIPVQRSHTTNEVPSPPPHHYAFVILGIDLIEGRHHYLHIYIHKGHREVFAMLRICCRSVNF</sequence>
<evidence type="ECO:0000313" key="2">
    <source>
        <dbReference type="EMBL" id="KAG9340670.1"/>
    </source>
</evidence>
<feature type="region of interest" description="Disordered" evidence="1">
    <location>
        <begin position="1"/>
        <end position="28"/>
    </location>
</feature>
<name>A0A8T2NN67_9TELE</name>
<evidence type="ECO:0000313" key="3">
    <source>
        <dbReference type="Proteomes" id="UP000824540"/>
    </source>
</evidence>
<accession>A0A8T2NN67</accession>
<keyword evidence="3" id="KW-1185">Reference proteome</keyword>
<dbReference type="AlphaFoldDB" id="A0A8T2NN67"/>
<dbReference type="Proteomes" id="UP000824540">
    <property type="component" value="Unassembled WGS sequence"/>
</dbReference>
<evidence type="ECO:0000256" key="1">
    <source>
        <dbReference type="SAM" id="MobiDB-lite"/>
    </source>
</evidence>
<reference evidence="2" key="1">
    <citation type="thesis" date="2021" institute="BYU ScholarsArchive" country="Provo, UT, USA">
        <title>Applications of and Algorithms for Genome Assembly and Genomic Analyses with an Emphasis on Marine Teleosts.</title>
        <authorList>
            <person name="Pickett B.D."/>
        </authorList>
    </citation>
    <scope>NUCLEOTIDE SEQUENCE</scope>
    <source>
        <strain evidence="2">HI-2016</strain>
    </source>
</reference>
<dbReference type="EMBL" id="JAFBMS010000041">
    <property type="protein sequence ID" value="KAG9340670.1"/>
    <property type="molecule type" value="Genomic_DNA"/>
</dbReference>
<feature type="compositionally biased region" description="Polar residues" evidence="1">
    <location>
        <begin position="1"/>
        <end position="10"/>
    </location>
</feature>
<organism evidence="2 3">
    <name type="scientific">Albula glossodonta</name>
    <name type="common">roundjaw bonefish</name>
    <dbReference type="NCBI Taxonomy" id="121402"/>
    <lineage>
        <taxon>Eukaryota</taxon>
        <taxon>Metazoa</taxon>
        <taxon>Chordata</taxon>
        <taxon>Craniata</taxon>
        <taxon>Vertebrata</taxon>
        <taxon>Euteleostomi</taxon>
        <taxon>Actinopterygii</taxon>
        <taxon>Neopterygii</taxon>
        <taxon>Teleostei</taxon>
        <taxon>Albuliformes</taxon>
        <taxon>Albulidae</taxon>
        <taxon>Albula</taxon>
    </lineage>
</organism>
<proteinExistence type="predicted"/>
<comment type="caution">
    <text evidence="2">The sequence shown here is derived from an EMBL/GenBank/DDBJ whole genome shotgun (WGS) entry which is preliminary data.</text>
</comment>